<accession>A0AAW2JXJ7</accession>
<proteinExistence type="predicted"/>
<name>A0AAW2JXJ7_SESRA</name>
<evidence type="ECO:0000313" key="1">
    <source>
        <dbReference type="EMBL" id="KAL0299112.1"/>
    </source>
</evidence>
<comment type="caution">
    <text evidence="1">The sequence shown here is derived from an EMBL/GenBank/DDBJ whole genome shotgun (WGS) entry which is preliminary data.</text>
</comment>
<protein>
    <recommendedName>
        <fullName evidence="2">Reverse transcriptase domain-containing protein</fullName>
    </recommendedName>
</protein>
<reference evidence="1" key="2">
    <citation type="journal article" date="2024" name="Plant">
        <title>Genomic evolution and insights into agronomic trait innovations of Sesamum species.</title>
        <authorList>
            <person name="Miao H."/>
            <person name="Wang L."/>
            <person name="Qu L."/>
            <person name="Liu H."/>
            <person name="Sun Y."/>
            <person name="Le M."/>
            <person name="Wang Q."/>
            <person name="Wei S."/>
            <person name="Zheng Y."/>
            <person name="Lin W."/>
            <person name="Duan Y."/>
            <person name="Cao H."/>
            <person name="Xiong S."/>
            <person name="Wang X."/>
            <person name="Wei L."/>
            <person name="Li C."/>
            <person name="Ma Q."/>
            <person name="Ju M."/>
            <person name="Zhao R."/>
            <person name="Li G."/>
            <person name="Mu C."/>
            <person name="Tian Q."/>
            <person name="Mei H."/>
            <person name="Zhang T."/>
            <person name="Gao T."/>
            <person name="Zhang H."/>
        </authorList>
    </citation>
    <scope>NUCLEOTIDE SEQUENCE</scope>
    <source>
        <strain evidence="1">G02</strain>
    </source>
</reference>
<gene>
    <name evidence="1" type="ORF">Sradi_6571000</name>
</gene>
<dbReference type="EMBL" id="JACGWJ010000031">
    <property type="protein sequence ID" value="KAL0299112.1"/>
    <property type="molecule type" value="Genomic_DNA"/>
</dbReference>
<dbReference type="PANTHER" id="PTHR47074:SF48">
    <property type="entry name" value="POLYNUCLEOTIDYL TRANSFERASE, RIBONUCLEASE H-LIKE SUPERFAMILY PROTEIN"/>
    <property type="match status" value="1"/>
</dbReference>
<dbReference type="AlphaFoldDB" id="A0AAW2JXJ7"/>
<reference evidence="1" key="1">
    <citation type="submission" date="2020-06" db="EMBL/GenBank/DDBJ databases">
        <authorList>
            <person name="Li T."/>
            <person name="Hu X."/>
            <person name="Zhang T."/>
            <person name="Song X."/>
            <person name="Zhang H."/>
            <person name="Dai N."/>
            <person name="Sheng W."/>
            <person name="Hou X."/>
            <person name="Wei L."/>
        </authorList>
    </citation>
    <scope>NUCLEOTIDE SEQUENCE</scope>
    <source>
        <strain evidence="1">G02</strain>
        <tissue evidence="1">Leaf</tissue>
    </source>
</reference>
<dbReference type="InterPro" id="IPR052929">
    <property type="entry name" value="RNase_H-like_EbsB-rel"/>
</dbReference>
<sequence>MALKLDVSKAYDKVEWPFLEQHAEVKSSIRGIVVCQGAPPISHLLFADDTLVFYQACPASTQKIREMLDIYRCASGQEINFSKIFGYLKRDTFLRAMFSPQPWGIDLHSLGGVSWRLMIYSERGVDDGKKMCCTPLCTNSDGTMKGVPIVQPHWTAPSSGYIKVNFDGATFQNGQEIGVRVVARGTSGECLAWLSKRVRRLSTGEMAEALAAREAVLLA</sequence>
<dbReference type="PANTHER" id="PTHR47074">
    <property type="entry name" value="BNAC02G40300D PROTEIN"/>
    <property type="match status" value="1"/>
</dbReference>
<evidence type="ECO:0008006" key="2">
    <source>
        <dbReference type="Google" id="ProtNLM"/>
    </source>
</evidence>
<organism evidence="1">
    <name type="scientific">Sesamum radiatum</name>
    <name type="common">Black benniseed</name>
    <dbReference type="NCBI Taxonomy" id="300843"/>
    <lineage>
        <taxon>Eukaryota</taxon>
        <taxon>Viridiplantae</taxon>
        <taxon>Streptophyta</taxon>
        <taxon>Embryophyta</taxon>
        <taxon>Tracheophyta</taxon>
        <taxon>Spermatophyta</taxon>
        <taxon>Magnoliopsida</taxon>
        <taxon>eudicotyledons</taxon>
        <taxon>Gunneridae</taxon>
        <taxon>Pentapetalae</taxon>
        <taxon>asterids</taxon>
        <taxon>lamiids</taxon>
        <taxon>Lamiales</taxon>
        <taxon>Pedaliaceae</taxon>
        <taxon>Sesamum</taxon>
    </lineage>
</organism>